<sequence>MLPVLLSWLALLSTWFRDRVWYPLLVRCIASSGAAFIKWGQWSSTRPDMFPEALCRALSTLHSNAPVHDAAHTRARVEAMFGGRSVEDVFDWFDMTPMASGSIAQIHKAILAGRLVAVKVRHPQVAEKMAMDFRIMKWLASVTDATPALRWMNLGPSMEQFGHTMGAQTRLDVEARHLILFQRNFKSWPECSFPVVRGRT</sequence>
<dbReference type="SUPFAM" id="SSF56112">
    <property type="entry name" value="Protein kinase-like (PK-like)"/>
    <property type="match status" value="1"/>
</dbReference>
<dbReference type="InterPro" id="IPR011009">
    <property type="entry name" value="Kinase-like_dom_sf"/>
</dbReference>
<protein>
    <submittedName>
        <fullName evidence="2">ABC1 family-domain-containing protein</fullName>
    </submittedName>
</protein>
<dbReference type="PANTHER" id="PTHR45890">
    <property type="entry name" value="AARF DOMAIN CONTAINING KINASE 2 (PREDICTED)"/>
    <property type="match status" value="1"/>
</dbReference>
<feature type="domain" description="ABC1 atypical kinase-like" evidence="1">
    <location>
        <begin position="61"/>
        <end position="196"/>
    </location>
</feature>
<dbReference type="EMBL" id="JAFCMP010000113">
    <property type="protein sequence ID" value="KAG5186070.1"/>
    <property type="molecule type" value="Genomic_DNA"/>
</dbReference>
<dbReference type="Pfam" id="PF03109">
    <property type="entry name" value="ABC1"/>
    <property type="match status" value="1"/>
</dbReference>
<comment type="caution">
    <text evidence="2">The sequence shown here is derived from an EMBL/GenBank/DDBJ whole genome shotgun (WGS) entry which is preliminary data.</text>
</comment>
<evidence type="ECO:0000259" key="1">
    <source>
        <dbReference type="Pfam" id="PF03109"/>
    </source>
</evidence>
<reference evidence="2" key="1">
    <citation type="submission" date="2021-02" db="EMBL/GenBank/DDBJ databases">
        <title>First Annotated Genome of the Yellow-green Alga Tribonema minus.</title>
        <authorList>
            <person name="Mahan K.M."/>
        </authorList>
    </citation>
    <scope>NUCLEOTIDE SEQUENCE</scope>
    <source>
        <strain evidence="2">UTEX B ZZ1240</strain>
    </source>
</reference>
<accession>A0A836CGV8</accession>
<dbReference type="Proteomes" id="UP000664859">
    <property type="component" value="Unassembled WGS sequence"/>
</dbReference>
<name>A0A836CGV8_9STRA</name>
<dbReference type="InterPro" id="IPR004147">
    <property type="entry name" value="ABC1_dom"/>
</dbReference>
<dbReference type="AlphaFoldDB" id="A0A836CGV8"/>
<dbReference type="PANTHER" id="PTHR45890:SF1">
    <property type="entry name" value="AARF DOMAIN CONTAINING KINASE 2"/>
    <property type="match status" value="1"/>
</dbReference>
<evidence type="ECO:0000313" key="3">
    <source>
        <dbReference type="Proteomes" id="UP000664859"/>
    </source>
</evidence>
<keyword evidence="3" id="KW-1185">Reference proteome</keyword>
<evidence type="ECO:0000313" key="2">
    <source>
        <dbReference type="EMBL" id="KAG5186070.1"/>
    </source>
</evidence>
<dbReference type="InterPro" id="IPR052402">
    <property type="entry name" value="ADCK_kinase"/>
</dbReference>
<organism evidence="2 3">
    <name type="scientific">Tribonema minus</name>
    <dbReference type="NCBI Taxonomy" id="303371"/>
    <lineage>
        <taxon>Eukaryota</taxon>
        <taxon>Sar</taxon>
        <taxon>Stramenopiles</taxon>
        <taxon>Ochrophyta</taxon>
        <taxon>PX clade</taxon>
        <taxon>Xanthophyceae</taxon>
        <taxon>Tribonematales</taxon>
        <taxon>Tribonemataceae</taxon>
        <taxon>Tribonema</taxon>
    </lineage>
</organism>
<dbReference type="OrthoDB" id="1290869at2759"/>
<proteinExistence type="predicted"/>
<gene>
    <name evidence="2" type="ORF">JKP88DRAFT_198217</name>
</gene>